<keyword evidence="1" id="KW-0732">Signal</keyword>
<evidence type="ECO:0000256" key="1">
    <source>
        <dbReference type="SAM" id="SignalP"/>
    </source>
</evidence>
<dbReference type="EMBL" id="DWXO01000063">
    <property type="protein sequence ID" value="HJB80611.1"/>
    <property type="molecule type" value="Genomic_DNA"/>
</dbReference>
<sequence length="166" mass="18232">MRKLVPLTLAVCLLAVSLTGCGALDRGPAAAKPVIYLYPEEETQVSVALDFDGELTSTYPAYGDGWTVDASPDGTLTDPTTGRQYYCLFWEGISQTEYDFSTGFCVAGENTAAFLEDALADLGLTDQEANEFIIYWLPRMEHNPYNLISFQQETYTDSAQLTIDPA</sequence>
<dbReference type="PROSITE" id="PS51257">
    <property type="entry name" value="PROKAR_LIPOPROTEIN"/>
    <property type="match status" value="1"/>
</dbReference>
<organism evidence="2 3">
    <name type="scientific">Candidatus Flavonifractor intestinigallinarum</name>
    <dbReference type="NCBI Taxonomy" id="2838586"/>
    <lineage>
        <taxon>Bacteria</taxon>
        <taxon>Bacillati</taxon>
        <taxon>Bacillota</taxon>
        <taxon>Clostridia</taxon>
        <taxon>Eubacteriales</taxon>
        <taxon>Oscillospiraceae</taxon>
        <taxon>Flavonifractor</taxon>
    </lineage>
</organism>
<feature type="non-terminal residue" evidence="2">
    <location>
        <position position="166"/>
    </location>
</feature>
<proteinExistence type="predicted"/>
<evidence type="ECO:0000313" key="3">
    <source>
        <dbReference type="Proteomes" id="UP000823921"/>
    </source>
</evidence>
<feature type="chain" id="PRO_5038361655" evidence="1">
    <location>
        <begin position="23"/>
        <end position="166"/>
    </location>
</feature>
<comment type="caution">
    <text evidence="2">The sequence shown here is derived from an EMBL/GenBank/DDBJ whole genome shotgun (WGS) entry which is preliminary data.</text>
</comment>
<dbReference type="AlphaFoldDB" id="A0A9D2MMU5"/>
<reference evidence="2" key="2">
    <citation type="submission" date="2021-04" db="EMBL/GenBank/DDBJ databases">
        <authorList>
            <person name="Gilroy R."/>
        </authorList>
    </citation>
    <scope>NUCLEOTIDE SEQUENCE</scope>
    <source>
        <strain evidence="2">CHK192-8294</strain>
    </source>
</reference>
<reference evidence="2" key="1">
    <citation type="journal article" date="2021" name="PeerJ">
        <title>Extensive microbial diversity within the chicken gut microbiome revealed by metagenomics and culture.</title>
        <authorList>
            <person name="Gilroy R."/>
            <person name="Ravi A."/>
            <person name="Getino M."/>
            <person name="Pursley I."/>
            <person name="Horton D.L."/>
            <person name="Alikhan N.F."/>
            <person name="Baker D."/>
            <person name="Gharbi K."/>
            <person name="Hall N."/>
            <person name="Watson M."/>
            <person name="Adriaenssens E.M."/>
            <person name="Foster-Nyarko E."/>
            <person name="Jarju S."/>
            <person name="Secka A."/>
            <person name="Antonio M."/>
            <person name="Oren A."/>
            <person name="Chaudhuri R.R."/>
            <person name="La Ragione R."/>
            <person name="Hildebrand F."/>
            <person name="Pallen M.J."/>
        </authorList>
    </citation>
    <scope>NUCLEOTIDE SEQUENCE</scope>
    <source>
        <strain evidence="2">CHK192-8294</strain>
    </source>
</reference>
<feature type="signal peptide" evidence="1">
    <location>
        <begin position="1"/>
        <end position="22"/>
    </location>
</feature>
<dbReference type="Proteomes" id="UP000823921">
    <property type="component" value="Unassembled WGS sequence"/>
</dbReference>
<gene>
    <name evidence="2" type="ORF">H9712_06480</name>
</gene>
<evidence type="ECO:0000313" key="2">
    <source>
        <dbReference type="EMBL" id="HJB80611.1"/>
    </source>
</evidence>
<protein>
    <submittedName>
        <fullName evidence="2">Uncharacterized protein</fullName>
    </submittedName>
</protein>
<name>A0A9D2MMU5_9FIRM</name>
<accession>A0A9D2MMU5</accession>